<dbReference type="GO" id="GO:0031071">
    <property type="term" value="F:cysteine desulfurase activity"/>
    <property type="evidence" value="ECO:0007669"/>
    <property type="project" value="UniProtKB-EC"/>
</dbReference>
<comment type="cofactor">
    <cofactor evidence="1 7">
        <name>pyridoxal 5'-phosphate</name>
        <dbReference type="ChEBI" id="CHEBI:597326"/>
    </cofactor>
</comment>
<dbReference type="PROSITE" id="PS00595">
    <property type="entry name" value="AA_TRANSFER_CLASS_5"/>
    <property type="match status" value="1"/>
</dbReference>
<feature type="domain" description="Aminotransferase class V" evidence="8">
    <location>
        <begin position="18"/>
        <end position="387"/>
    </location>
</feature>
<evidence type="ECO:0000259" key="8">
    <source>
        <dbReference type="Pfam" id="PF00266"/>
    </source>
</evidence>
<dbReference type="GO" id="GO:0006534">
    <property type="term" value="P:cysteine metabolic process"/>
    <property type="evidence" value="ECO:0007669"/>
    <property type="project" value="InterPro"/>
</dbReference>
<dbReference type="InterPro" id="IPR016454">
    <property type="entry name" value="Cysteine_dSase"/>
</dbReference>
<evidence type="ECO:0000256" key="3">
    <source>
        <dbReference type="ARBA" id="ARBA00012239"/>
    </source>
</evidence>
<organism evidence="9">
    <name type="scientific">candidate division WOR-3 bacterium</name>
    <dbReference type="NCBI Taxonomy" id="2052148"/>
    <lineage>
        <taxon>Bacteria</taxon>
        <taxon>Bacteria division WOR-3</taxon>
    </lineage>
</organism>
<comment type="caution">
    <text evidence="9">The sequence shown here is derived from an EMBL/GenBank/DDBJ whole genome shotgun (WGS) entry which is preliminary data.</text>
</comment>
<dbReference type="InterPro" id="IPR020578">
    <property type="entry name" value="Aminotrans_V_PyrdxlP_BS"/>
</dbReference>
<dbReference type="PANTHER" id="PTHR43586">
    <property type="entry name" value="CYSTEINE DESULFURASE"/>
    <property type="match status" value="1"/>
</dbReference>
<dbReference type="InterPro" id="IPR015422">
    <property type="entry name" value="PyrdxlP-dep_Trfase_small"/>
</dbReference>
<comment type="similarity">
    <text evidence="2">Belongs to the class-V pyridoxal-phosphate-dependent aminotransferase family. Csd subfamily.</text>
</comment>
<dbReference type="EC" id="2.8.1.7" evidence="3"/>
<dbReference type="InterPro" id="IPR015421">
    <property type="entry name" value="PyrdxlP-dep_Trfase_major"/>
</dbReference>
<keyword evidence="4" id="KW-0808">Transferase</keyword>
<dbReference type="SUPFAM" id="SSF53383">
    <property type="entry name" value="PLP-dependent transferases"/>
    <property type="match status" value="1"/>
</dbReference>
<evidence type="ECO:0000256" key="5">
    <source>
        <dbReference type="ARBA" id="ARBA00022898"/>
    </source>
</evidence>
<sequence length="399" mass="45206">MDIEKIRNDFPILRKGVIYLDSAASSLTPEPVINSMIDFYHNFRANVSRGVYEFSTIATEKYEEAHKKVQEFFNAKNGEIIFTKNTTESINIVAFSFPFKKGDKIITTYIEHHSNFLPWVKVSEIFDLELEIIKPDEEGIFNLKDFEDAIDRKTKLIAVNHISNVLGVINDIEGIVEIARKKNVPILVDGAQAAPHIPVDLKSLDVDFYAASGHKMLGPTGTGVLFINDRMRDIIKPSFLGGGTIKDVDKKDYKLVDNYERFEPGTPHIAGGIGLGKACEYLSKIGMENVKNYEHKLTERIVNGLVERGVNIFGPRDLNKRIGVVSFEIENLPPHRVAFFLSENFNIAVRSGHHCAYNILKYIIKREQGTCRASTYIYNTEDEIDKFLEAIDEIKRMGL</sequence>
<proteinExistence type="inferred from homology"/>
<dbReference type="Gene3D" id="3.40.640.10">
    <property type="entry name" value="Type I PLP-dependent aspartate aminotransferase-like (Major domain)"/>
    <property type="match status" value="1"/>
</dbReference>
<accession>A0A7C3Z1Y1</accession>
<evidence type="ECO:0000256" key="6">
    <source>
        <dbReference type="ARBA" id="ARBA00050776"/>
    </source>
</evidence>
<reference evidence="9" key="1">
    <citation type="journal article" date="2020" name="mSystems">
        <title>Genome- and Community-Level Interaction Insights into Carbon Utilization and Element Cycling Functions of Hydrothermarchaeota in Hydrothermal Sediment.</title>
        <authorList>
            <person name="Zhou Z."/>
            <person name="Liu Y."/>
            <person name="Xu W."/>
            <person name="Pan J."/>
            <person name="Luo Z.H."/>
            <person name="Li M."/>
        </authorList>
    </citation>
    <scope>NUCLEOTIDE SEQUENCE [LARGE SCALE GENOMIC DNA]</scope>
    <source>
        <strain evidence="9">SpSt-906</strain>
    </source>
</reference>
<evidence type="ECO:0000256" key="2">
    <source>
        <dbReference type="ARBA" id="ARBA00010447"/>
    </source>
</evidence>
<dbReference type="CDD" id="cd06453">
    <property type="entry name" value="SufS_like"/>
    <property type="match status" value="1"/>
</dbReference>
<dbReference type="InterPro" id="IPR000192">
    <property type="entry name" value="Aminotrans_V_dom"/>
</dbReference>
<evidence type="ECO:0000256" key="4">
    <source>
        <dbReference type="ARBA" id="ARBA00022679"/>
    </source>
</evidence>
<dbReference type="Pfam" id="PF00266">
    <property type="entry name" value="Aminotran_5"/>
    <property type="match status" value="1"/>
</dbReference>
<dbReference type="PIRSF" id="PIRSF005572">
    <property type="entry name" value="NifS"/>
    <property type="match status" value="1"/>
</dbReference>
<protein>
    <recommendedName>
        <fullName evidence="3">cysteine desulfurase</fullName>
        <ecNumber evidence="3">2.8.1.7</ecNumber>
    </recommendedName>
</protein>
<comment type="catalytic activity">
    <reaction evidence="6">
        <text>(sulfur carrier)-H + L-cysteine = (sulfur carrier)-SH + L-alanine</text>
        <dbReference type="Rhea" id="RHEA:43892"/>
        <dbReference type="Rhea" id="RHEA-COMP:14737"/>
        <dbReference type="Rhea" id="RHEA-COMP:14739"/>
        <dbReference type="ChEBI" id="CHEBI:29917"/>
        <dbReference type="ChEBI" id="CHEBI:35235"/>
        <dbReference type="ChEBI" id="CHEBI:57972"/>
        <dbReference type="ChEBI" id="CHEBI:64428"/>
        <dbReference type="EC" id="2.8.1.7"/>
    </reaction>
</comment>
<name>A0A7C3Z1Y1_UNCW3</name>
<dbReference type="Gene3D" id="3.90.1150.10">
    <property type="entry name" value="Aspartate Aminotransferase, domain 1"/>
    <property type="match status" value="1"/>
</dbReference>
<dbReference type="InterPro" id="IPR010970">
    <property type="entry name" value="Cys_dSase_SufS"/>
</dbReference>
<gene>
    <name evidence="9" type="ORF">ENX07_00790</name>
</gene>
<dbReference type="EMBL" id="DTMQ01000009">
    <property type="protein sequence ID" value="HGE98599.1"/>
    <property type="molecule type" value="Genomic_DNA"/>
</dbReference>
<dbReference type="GO" id="GO:0030170">
    <property type="term" value="F:pyridoxal phosphate binding"/>
    <property type="evidence" value="ECO:0007669"/>
    <property type="project" value="InterPro"/>
</dbReference>
<keyword evidence="5" id="KW-0663">Pyridoxal phosphate</keyword>
<evidence type="ECO:0000256" key="1">
    <source>
        <dbReference type="ARBA" id="ARBA00001933"/>
    </source>
</evidence>
<evidence type="ECO:0000313" key="9">
    <source>
        <dbReference type="EMBL" id="HGE98599.1"/>
    </source>
</evidence>
<dbReference type="AlphaFoldDB" id="A0A7C3Z1Y1"/>
<dbReference type="PANTHER" id="PTHR43586:SF8">
    <property type="entry name" value="CYSTEINE DESULFURASE 1, CHLOROPLASTIC"/>
    <property type="match status" value="1"/>
</dbReference>
<dbReference type="InterPro" id="IPR015424">
    <property type="entry name" value="PyrdxlP-dep_Trfase"/>
</dbReference>
<evidence type="ECO:0000256" key="7">
    <source>
        <dbReference type="RuleBase" id="RU004504"/>
    </source>
</evidence>